<keyword evidence="3" id="KW-1185">Reference proteome</keyword>
<name>A0ABC9X6G4_GRUJA</name>
<evidence type="ECO:0000313" key="3">
    <source>
        <dbReference type="Proteomes" id="UP001623348"/>
    </source>
</evidence>
<comment type="caution">
    <text evidence="2">The sequence shown here is derived from an EMBL/GenBank/DDBJ whole genome shotgun (WGS) entry which is preliminary data.</text>
</comment>
<dbReference type="AlphaFoldDB" id="A0ABC9X6G4"/>
<proteinExistence type="predicted"/>
<reference evidence="2 3" key="1">
    <citation type="submission" date="2024-06" db="EMBL/GenBank/DDBJ databases">
        <title>The draft genome of Grus japonensis, version 3.</title>
        <authorList>
            <person name="Nabeshima K."/>
            <person name="Suzuki S."/>
            <person name="Onuma M."/>
        </authorList>
    </citation>
    <scope>NUCLEOTIDE SEQUENCE [LARGE SCALE GENOMIC DNA]</scope>
    <source>
        <strain evidence="2 3">451A</strain>
    </source>
</reference>
<dbReference type="EMBL" id="BAAFJT010000008">
    <property type="protein sequence ID" value="GAB0193253.1"/>
    <property type="molecule type" value="Genomic_DNA"/>
</dbReference>
<accession>A0ABC9X6G4</accession>
<protein>
    <submittedName>
        <fullName evidence="2">Uncharacterized protein</fullName>
    </submittedName>
</protein>
<dbReference type="Proteomes" id="UP001623348">
    <property type="component" value="Unassembled WGS sequence"/>
</dbReference>
<sequence>MLLQRVRKSLPPEELPGIEEDRLSSLKPYQPAKGSPLGSASYVFADGYNATISLLVRKQRKETATELFERSKPELDNYPSPVVIDLPCSKPQLSLSSYQKGTQLMKMAMTMKKSFGEGGGPSSSLG</sequence>
<gene>
    <name evidence="2" type="ORF">GRJ2_001790600</name>
</gene>
<feature type="region of interest" description="Disordered" evidence="1">
    <location>
        <begin position="1"/>
        <end position="33"/>
    </location>
</feature>
<evidence type="ECO:0000256" key="1">
    <source>
        <dbReference type="SAM" id="MobiDB-lite"/>
    </source>
</evidence>
<organism evidence="2 3">
    <name type="scientific">Grus japonensis</name>
    <name type="common">Japanese crane</name>
    <name type="synonym">Red-crowned crane</name>
    <dbReference type="NCBI Taxonomy" id="30415"/>
    <lineage>
        <taxon>Eukaryota</taxon>
        <taxon>Metazoa</taxon>
        <taxon>Chordata</taxon>
        <taxon>Craniata</taxon>
        <taxon>Vertebrata</taxon>
        <taxon>Euteleostomi</taxon>
        <taxon>Archelosauria</taxon>
        <taxon>Archosauria</taxon>
        <taxon>Dinosauria</taxon>
        <taxon>Saurischia</taxon>
        <taxon>Theropoda</taxon>
        <taxon>Coelurosauria</taxon>
        <taxon>Aves</taxon>
        <taxon>Neognathae</taxon>
        <taxon>Neoaves</taxon>
        <taxon>Gruiformes</taxon>
        <taxon>Gruidae</taxon>
        <taxon>Grus</taxon>
    </lineage>
</organism>
<evidence type="ECO:0000313" key="2">
    <source>
        <dbReference type="EMBL" id="GAB0193253.1"/>
    </source>
</evidence>